<feature type="region of interest" description="Disordered" evidence="1">
    <location>
        <begin position="15"/>
        <end position="85"/>
    </location>
</feature>
<keyword evidence="3" id="KW-1185">Reference proteome</keyword>
<evidence type="ECO:0000256" key="1">
    <source>
        <dbReference type="SAM" id="MobiDB-lite"/>
    </source>
</evidence>
<sequence length="98" mass="10193">MVKCTAAPLLQIGRKLGTGNAGPFIGYTGTGTNGSSGEGPPNPPNVQSVVAAGHPYSEDGRIPGQHGQDLRSRDVDGISMESDNSQKVIFKKTVEQDV</sequence>
<evidence type="ECO:0000313" key="2">
    <source>
        <dbReference type="EMBL" id="TKA67429.1"/>
    </source>
</evidence>
<feature type="non-terminal residue" evidence="2">
    <location>
        <position position="98"/>
    </location>
</feature>
<feature type="compositionally biased region" description="Gly residues" evidence="1">
    <location>
        <begin position="28"/>
        <end position="37"/>
    </location>
</feature>
<comment type="caution">
    <text evidence="2">The sequence shown here is derived from an EMBL/GenBank/DDBJ whole genome shotgun (WGS) entry which is preliminary data.</text>
</comment>
<accession>A0A4V5NEI9</accession>
<reference evidence="2 3" key="1">
    <citation type="submission" date="2017-03" db="EMBL/GenBank/DDBJ databases">
        <title>Genomes of endolithic fungi from Antarctica.</title>
        <authorList>
            <person name="Coleine C."/>
            <person name="Masonjones S."/>
            <person name="Stajich J.E."/>
        </authorList>
    </citation>
    <scope>NUCLEOTIDE SEQUENCE [LARGE SCALE GENOMIC DNA]</scope>
    <source>
        <strain evidence="2 3">CCFEE 5184</strain>
    </source>
</reference>
<dbReference type="AlphaFoldDB" id="A0A4V5NEI9"/>
<evidence type="ECO:0000313" key="3">
    <source>
        <dbReference type="Proteomes" id="UP000309340"/>
    </source>
</evidence>
<dbReference type="EMBL" id="NAJQ01000574">
    <property type="protein sequence ID" value="TKA67429.1"/>
    <property type="molecule type" value="Genomic_DNA"/>
</dbReference>
<protein>
    <submittedName>
        <fullName evidence="2">Uncharacterized protein</fullName>
    </submittedName>
</protein>
<dbReference type="Proteomes" id="UP000309340">
    <property type="component" value="Unassembled WGS sequence"/>
</dbReference>
<proteinExistence type="predicted"/>
<name>A0A4V5NEI9_9PEZI</name>
<gene>
    <name evidence="2" type="ORF">B0A55_10023</name>
</gene>
<organism evidence="2 3">
    <name type="scientific">Friedmanniomyces simplex</name>
    <dbReference type="NCBI Taxonomy" id="329884"/>
    <lineage>
        <taxon>Eukaryota</taxon>
        <taxon>Fungi</taxon>
        <taxon>Dikarya</taxon>
        <taxon>Ascomycota</taxon>
        <taxon>Pezizomycotina</taxon>
        <taxon>Dothideomycetes</taxon>
        <taxon>Dothideomycetidae</taxon>
        <taxon>Mycosphaerellales</taxon>
        <taxon>Teratosphaeriaceae</taxon>
        <taxon>Friedmanniomyces</taxon>
    </lineage>
</organism>